<feature type="transmembrane region" description="Helical" evidence="7">
    <location>
        <begin position="44"/>
        <end position="64"/>
    </location>
</feature>
<evidence type="ECO:0000313" key="9">
    <source>
        <dbReference type="Proteomes" id="UP000555756"/>
    </source>
</evidence>
<keyword evidence="4 7" id="KW-1133">Transmembrane helix</keyword>
<proteinExistence type="inferred from homology"/>
<gene>
    <name evidence="8" type="ORF">HLH34_12465</name>
</gene>
<dbReference type="AlphaFoldDB" id="A0A7W4JTT6"/>
<dbReference type="Pfam" id="PF03743">
    <property type="entry name" value="TrbI"/>
    <property type="match status" value="1"/>
</dbReference>
<dbReference type="EMBL" id="JABEQF010000009">
    <property type="protein sequence ID" value="MBB2190765.1"/>
    <property type="molecule type" value="Genomic_DNA"/>
</dbReference>
<keyword evidence="9" id="KW-1185">Reference proteome</keyword>
<evidence type="ECO:0000256" key="4">
    <source>
        <dbReference type="ARBA" id="ARBA00022989"/>
    </source>
</evidence>
<evidence type="ECO:0000256" key="3">
    <source>
        <dbReference type="ARBA" id="ARBA00022692"/>
    </source>
</evidence>
<evidence type="ECO:0000256" key="1">
    <source>
        <dbReference type="ARBA" id="ARBA00004167"/>
    </source>
</evidence>
<evidence type="ECO:0000256" key="5">
    <source>
        <dbReference type="ARBA" id="ARBA00023136"/>
    </source>
</evidence>
<dbReference type="InterPro" id="IPR005498">
    <property type="entry name" value="T4SS_VirB10/TraB/TrbI"/>
</dbReference>
<comment type="subcellular location">
    <subcellularLocation>
        <location evidence="1">Membrane</location>
        <topology evidence="1">Single-pass membrane protein</topology>
    </subcellularLocation>
</comment>
<dbReference type="Gene3D" id="2.40.128.260">
    <property type="entry name" value="Type IV secretion system, VirB10/TraB/TrbI"/>
    <property type="match status" value="1"/>
</dbReference>
<feature type="region of interest" description="Disordered" evidence="6">
    <location>
        <begin position="156"/>
        <end position="181"/>
    </location>
</feature>
<organism evidence="8 9">
    <name type="scientific">Gluconacetobacter azotocaptans</name>
    <dbReference type="NCBI Taxonomy" id="142834"/>
    <lineage>
        <taxon>Bacteria</taxon>
        <taxon>Pseudomonadati</taxon>
        <taxon>Pseudomonadota</taxon>
        <taxon>Alphaproteobacteria</taxon>
        <taxon>Acetobacterales</taxon>
        <taxon>Acetobacteraceae</taxon>
        <taxon>Gluconacetobacter</taxon>
    </lineage>
</organism>
<sequence>MASVAEGENPDGRHNVPPPPPKADPAQFALRAMPRRVTRLSRRVLVLGVAALAITTTGAIWWALTMHGIQVAGPELYNTDTKPGDAVTGLPAGYAGLTRPPPKPASQPVLPTSITPPPLPGVPVQPDAAAQEQARLKAQAAGAGVFFSVAARRDGAASPAGIPGNGEPHDGESVEPAPGNQDCKEAFLAGRPNTAVYASQTLQTPRSPYEVLAGSVIAAAMVTGLDSDLPGQVIAQVTEDVRDSVTGNTLLIPQGARLLGKYDSAVVYGQQRILLVWTRLIMPDGSSIVLDNQPAADPQGYAGLKDGVDFHTWRLLRGVALATLLNASGSMGTAGAVSGSGNVVVAMRQSGDNAAEQAGSQIVSRDLSVQPTLTVRPGFPVRVIVTRDLILKPYRR</sequence>
<evidence type="ECO:0000256" key="7">
    <source>
        <dbReference type="SAM" id="Phobius"/>
    </source>
</evidence>
<protein>
    <submittedName>
        <fullName evidence="8">TrbI/VirB10 family protein</fullName>
    </submittedName>
</protein>
<evidence type="ECO:0000256" key="6">
    <source>
        <dbReference type="SAM" id="MobiDB-lite"/>
    </source>
</evidence>
<keyword evidence="5 7" id="KW-0472">Membrane</keyword>
<keyword evidence="3 7" id="KW-0812">Transmembrane</keyword>
<reference evidence="8 9" key="1">
    <citation type="submission" date="2020-04" db="EMBL/GenBank/DDBJ databases">
        <title>Description of novel Gluconacetobacter.</title>
        <authorList>
            <person name="Sombolestani A."/>
        </authorList>
    </citation>
    <scope>NUCLEOTIDE SEQUENCE [LARGE SCALE GENOMIC DNA]</scope>
    <source>
        <strain evidence="8 9">LMG 21311</strain>
    </source>
</reference>
<dbReference type="CDD" id="cd16429">
    <property type="entry name" value="VirB10"/>
    <property type="match status" value="1"/>
</dbReference>
<dbReference type="Proteomes" id="UP000555756">
    <property type="component" value="Unassembled WGS sequence"/>
</dbReference>
<feature type="region of interest" description="Disordered" evidence="6">
    <location>
        <begin position="1"/>
        <end position="25"/>
    </location>
</feature>
<accession>A0A7W4JTT6</accession>
<dbReference type="GO" id="GO:0016020">
    <property type="term" value="C:membrane"/>
    <property type="evidence" value="ECO:0007669"/>
    <property type="project" value="UniProtKB-SubCell"/>
</dbReference>
<evidence type="ECO:0000313" key="8">
    <source>
        <dbReference type="EMBL" id="MBB2190765.1"/>
    </source>
</evidence>
<comment type="caution">
    <text evidence="8">The sequence shown here is derived from an EMBL/GenBank/DDBJ whole genome shotgun (WGS) entry which is preliminary data.</text>
</comment>
<evidence type="ECO:0000256" key="2">
    <source>
        <dbReference type="ARBA" id="ARBA00010265"/>
    </source>
</evidence>
<dbReference type="InterPro" id="IPR042217">
    <property type="entry name" value="T4SS_VirB10/TrbI"/>
</dbReference>
<name>A0A7W4JTT6_9PROT</name>
<comment type="similarity">
    <text evidence="2">Belongs to the TrbI/VirB10 family.</text>
</comment>